<gene>
    <name evidence="3" type="ORF">IQ230_00805</name>
</gene>
<evidence type="ECO:0000313" key="4">
    <source>
        <dbReference type="Proteomes" id="UP000651156"/>
    </source>
</evidence>
<evidence type="ECO:0000313" key="3">
    <source>
        <dbReference type="EMBL" id="MBE9188927.1"/>
    </source>
</evidence>
<dbReference type="SUPFAM" id="SSF53756">
    <property type="entry name" value="UDP-Glycosyltransferase/glycogen phosphorylase"/>
    <property type="match status" value="1"/>
</dbReference>
<dbReference type="InterPro" id="IPR002201">
    <property type="entry name" value="Glyco_trans_9"/>
</dbReference>
<accession>A0ABR9UKW1</accession>
<evidence type="ECO:0000256" key="2">
    <source>
        <dbReference type="ARBA" id="ARBA00022679"/>
    </source>
</evidence>
<protein>
    <submittedName>
        <fullName evidence="3">Glycosyltransferase family 9 protein</fullName>
    </submittedName>
</protein>
<proteinExistence type="predicted"/>
<dbReference type="CDD" id="cd03789">
    <property type="entry name" value="GT9_LPS_heptosyltransferase"/>
    <property type="match status" value="1"/>
</dbReference>
<organism evidence="3 4">
    <name type="scientific">Gloeocapsopsis crepidinum LEGE 06123</name>
    <dbReference type="NCBI Taxonomy" id="588587"/>
    <lineage>
        <taxon>Bacteria</taxon>
        <taxon>Bacillati</taxon>
        <taxon>Cyanobacteriota</taxon>
        <taxon>Cyanophyceae</taxon>
        <taxon>Oscillatoriophycideae</taxon>
        <taxon>Chroococcales</taxon>
        <taxon>Chroococcaceae</taxon>
        <taxon>Gloeocapsopsis</taxon>
    </lineage>
</organism>
<dbReference type="RefSeq" id="WP_193929894.1">
    <property type="nucleotide sequence ID" value="NZ_CAWPMZ010000041.1"/>
</dbReference>
<dbReference type="EMBL" id="JADEWN010000001">
    <property type="protein sequence ID" value="MBE9188927.1"/>
    <property type="molecule type" value="Genomic_DNA"/>
</dbReference>
<dbReference type="PANTHER" id="PTHR30160:SF1">
    <property type="entry name" value="LIPOPOLYSACCHARIDE 1,2-N-ACETYLGLUCOSAMINETRANSFERASE-RELATED"/>
    <property type="match status" value="1"/>
</dbReference>
<dbReference type="InterPro" id="IPR051199">
    <property type="entry name" value="LPS_LOS_Heptosyltrfase"/>
</dbReference>
<dbReference type="Gene3D" id="3.40.50.2000">
    <property type="entry name" value="Glycogen Phosphorylase B"/>
    <property type="match status" value="2"/>
</dbReference>
<dbReference type="Pfam" id="PF01075">
    <property type="entry name" value="Glyco_transf_9"/>
    <property type="match status" value="1"/>
</dbReference>
<dbReference type="PANTHER" id="PTHR30160">
    <property type="entry name" value="TETRAACYLDISACCHARIDE 4'-KINASE-RELATED"/>
    <property type="match status" value="1"/>
</dbReference>
<reference evidence="3 4" key="1">
    <citation type="submission" date="2020-10" db="EMBL/GenBank/DDBJ databases">
        <authorList>
            <person name="Castelo-Branco R."/>
            <person name="Eusebio N."/>
            <person name="Adriana R."/>
            <person name="Vieira A."/>
            <person name="Brugerolle De Fraissinette N."/>
            <person name="Rezende De Castro R."/>
            <person name="Schneider M.P."/>
            <person name="Vasconcelos V."/>
            <person name="Leao P.N."/>
        </authorList>
    </citation>
    <scope>NUCLEOTIDE SEQUENCE [LARGE SCALE GENOMIC DNA]</scope>
    <source>
        <strain evidence="3 4">LEGE 06123</strain>
    </source>
</reference>
<keyword evidence="2" id="KW-0808">Transferase</keyword>
<comment type="caution">
    <text evidence="3">The sequence shown here is derived from an EMBL/GenBank/DDBJ whole genome shotgun (WGS) entry which is preliminary data.</text>
</comment>
<sequence length="337" mass="36854">MTSSTFCNILFIELLGGIGDIFIALSAIQALARSHSQAQMTVLTLPPGGKLLESDPLITHVVYADRSNPRKSVETLLESQNFDLIVSDTKYDGIEQVIQQSGALHCVTNLWRDPPTNQLVSDRFIEILLAEKVIHKQAIATVRLQLPSLNQQRAQAALRHYPRPLVFLIPDAGMSIKRWSSFNFITLGKALRQAYGATLLIPVGADVEQATEIADGIGSNARIFPHGELVDLAIALSCASLIIAADTGLARIAAALNIPTITLFGPSWHGRYGQPQPHIDLQGYPQCPERNMSNFTEQSCWYSGVCSLQQPWRNCVDDISPLDVFAAAESLLGVWGE</sequence>
<name>A0ABR9UKW1_9CHRO</name>
<keyword evidence="4" id="KW-1185">Reference proteome</keyword>
<keyword evidence="1" id="KW-0328">Glycosyltransferase</keyword>
<dbReference type="Proteomes" id="UP000651156">
    <property type="component" value="Unassembled WGS sequence"/>
</dbReference>
<evidence type="ECO:0000256" key="1">
    <source>
        <dbReference type="ARBA" id="ARBA00022676"/>
    </source>
</evidence>